<feature type="transmembrane region" description="Helical" evidence="1">
    <location>
        <begin position="7"/>
        <end position="31"/>
    </location>
</feature>
<dbReference type="AlphaFoldDB" id="A0A6M1T871"/>
<feature type="transmembrane region" description="Helical" evidence="1">
    <location>
        <begin position="117"/>
        <end position="137"/>
    </location>
</feature>
<organism evidence="2 3">
    <name type="scientific">Fodinibius halophilus</name>
    <dbReference type="NCBI Taxonomy" id="1736908"/>
    <lineage>
        <taxon>Bacteria</taxon>
        <taxon>Pseudomonadati</taxon>
        <taxon>Balneolota</taxon>
        <taxon>Balneolia</taxon>
        <taxon>Balneolales</taxon>
        <taxon>Balneolaceae</taxon>
        <taxon>Fodinibius</taxon>
    </lineage>
</organism>
<keyword evidence="3" id="KW-1185">Reference proteome</keyword>
<evidence type="ECO:0008006" key="4">
    <source>
        <dbReference type="Google" id="ProtNLM"/>
    </source>
</evidence>
<proteinExistence type="predicted"/>
<protein>
    <recommendedName>
        <fullName evidence="4">DUF3592 domain-containing protein</fullName>
    </recommendedName>
</protein>
<keyword evidence="1" id="KW-0812">Transmembrane</keyword>
<dbReference type="Proteomes" id="UP000479132">
    <property type="component" value="Unassembled WGS sequence"/>
</dbReference>
<evidence type="ECO:0000313" key="2">
    <source>
        <dbReference type="EMBL" id="NGP88181.1"/>
    </source>
</evidence>
<accession>A0A6M1T871</accession>
<name>A0A6M1T871_9BACT</name>
<reference evidence="2 3" key="1">
    <citation type="submission" date="2020-02" db="EMBL/GenBank/DDBJ databases">
        <title>Aliifodinibius halophilus 2W32, complete genome.</title>
        <authorList>
            <person name="Li Y."/>
            <person name="Wu S."/>
        </authorList>
    </citation>
    <scope>NUCLEOTIDE SEQUENCE [LARGE SCALE GENOMIC DNA]</scope>
    <source>
        <strain evidence="2 3">2W32</strain>
    </source>
</reference>
<sequence length="160" mass="18430">MNSYKFLYLFWLLPLSFLFLIGQQSLVYYGINDTFENGTSYTAEVVDFDLKQIAAQTNGYIILRFETNKGEEIERKLSLPVEMAGELQQIRVVPVRYNPGGWQEILLLPTIETQKSLVWTNALMAFVALLITFGISITAHRFANKKLTEEDQELVIERID</sequence>
<comment type="caution">
    <text evidence="2">The sequence shown here is derived from an EMBL/GenBank/DDBJ whole genome shotgun (WGS) entry which is preliminary data.</text>
</comment>
<dbReference type="EMBL" id="JAALLS010000008">
    <property type="protein sequence ID" value="NGP88181.1"/>
    <property type="molecule type" value="Genomic_DNA"/>
</dbReference>
<evidence type="ECO:0000313" key="3">
    <source>
        <dbReference type="Proteomes" id="UP000479132"/>
    </source>
</evidence>
<keyword evidence="1" id="KW-0472">Membrane</keyword>
<evidence type="ECO:0000256" key="1">
    <source>
        <dbReference type="SAM" id="Phobius"/>
    </source>
</evidence>
<keyword evidence="1" id="KW-1133">Transmembrane helix</keyword>
<dbReference type="RefSeq" id="WP_165267654.1">
    <property type="nucleotide sequence ID" value="NZ_JAALLS010000008.1"/>
</dbReference>
<gene>
    <name evidence="2" type="ORF">G3569_07430</name>
</gene>